<proteinExistence type="predicted"/>
<accession>A0A975GW78</accession>
<organism evidence="2 3">
    <name type="scientific">Brevundimonas goettingensis</name>
    <dbReference type="NCBI Taxonomy" id="2774190"/>
    <lineage>
        <taxon>Bacteria</taxon>
        <taxon>Pseudomonadati</taxon>
        <taxon>Pseudomonadota</taxon>
        <taxon>Alphaproteobacteria</taxon>
        <taxon>Caulobacterales</taxon>
        <taxon>Caulobacteraceae</taxon>
        <taxon>Brevundimonas</taxon>
    </lineage>
</organism>
<dbReference type="SUPFAM" id="SSF56300">
    <property type="entry name" value="Metallo-dependent phosphatases"/>
    <property type="match status" value="1"/>
</dbReference>
<dbReference type="KEGG" id="bgoe:IFJ75_00565"/>
<dbReference type="InterPro" id="IPR004843">
    <property type="entry name" value="Calcineurin-like_PHP"/>
</dbReference>
<evidence type="ECO:0000313" key="3">
    <source>
        <dbReference type="Proteomes" id="UP000663918"/>
    </source>
</evidence>
<evidence type="ECO:0000259" key="1">
    <source>
        <dbReference type="Pfam" id="PF00149"/>
    </source>
</evidence>
<dbReference type="RefSeq" id="WP_207870641.1">
    <property type="nucleotide sequence ID" value="NZ_CP062222.1"/>
</dbReference>
<dbReference type="GO" id="GO:0008803">
    <property type="term" value="F:bis(5'-nucleosyl)-tetraphosphatase (symmetrical) activity"/>
    <property type="evidence" value="ECO:0007669"/>
    <property type="project" value="TreeGrafter"/>
</dbReference>
<dbReference type="AlphaFoldDB" id="A0A975GW78"/>
<protein>
    <submittedName>
        <fullName evidence="2">Serine/threonine protein phosphatase</fullName>
    </submittedName>
</protein>
<dbReference type="Pfam" id="PF00149">
    <property type="entry name" value="Metallophos"/>
    <property type="match status" value="1"/>
</dbReference>
<dbReference type="CDD" id="cd00144">
    <property type="entry name" value="MPP_PPP_family"/>
    <property type="match status" value="1"/>
</dbReference>
<dbReference type="GO" id="GO:0005737">
    <property type="term" value="C:cytoplasm"/>
    <property type="evidence" value="ECO:0007669"/>
    <property type="project" value="TreeGrafter"/>
</dbReference>
<feature type="domain" description="Calcineurin-like phosphoesterase" evidence="1">
    <location>
        <begin position="25"/>
        <end position="218"/>
    </location>
</feature>
<gene>
    <name evidence="2" type="ORF">IFJ75_00565</name>
</gene>
<evidence type="ECO:0000313" key="2">
    <source>
        <dbReference type="EMBL" id="QTC91464.1"/>
    </source>
</evidence>
<dbReference type="GO" id="GO:0016791">
    <property type="term" value="F:phosphatase activity"/>
    <property type="evidence" value="ECO:0007669"/>
    <property type="project" value="TreeGrafter"/>
</dbReference>
<name>A0A975GW78_9CAUL</name>
<dbReference type="Proteomes" id="UP000663918">
    <property type="component" value="Chromosome"/>
</dbReference>
<reference evidence="2" key="1">
    <citation type="submission" date="2020-09" db="EMBL/GenBank/DDBJ databases">
        <title>Brevundimonas sp. LVF2 isolated from a puddle in Goettingen, Germany.</title>
        <authorList>
            <person name="Friedrich I."/>
            <person name="Klassen A."/>
            <person name="Hannes N."/>
            <person name="Schneider D."/>
            <person name="Hertel R."/>
            <person name="Daniel R."/>
        </authorList>
    </citation>
    <scope>NUCLEOTIDE SEQUENCE</scope>
    <source>
        <strain evidence="2">LVF2</strain>
    </source>
</reference>
<dbReference type="PANTHER" id="PTHR42850:SF4">
    <property type="entry name" value="ZINC-DEPENDENT ENDOPOLYPHOSPHATASE"/>
    <property type="match status" value="1"/>
</dbReference>
<sequence length="269" mass="29524">MIGSLFRKTKPAVRRTASVPDGAVVWAVGDVHGRADLLLPLLTGIVNDLRATKPARPMIVMLGDYVDRGADSRGVIDLLCRLSDVEDIETHFLRGNHEERFEAFLTEPELGPSWCEYGGREALLSYGVTIPALKGDSEGWVEASANLNAALPDSHRRFLARQLSSYEIGDYFFAHAGARPGIALAEQSEQDLMWIRGDFLGGRTPFEKVVVHGHTPEEAVHADSRRIGIDTGAYATGVLTGLRLEGDTRQLLQTRTMGKTVETTRRTIS</sequence>
<keyword evidence="3" id="KW-1185">Reference proteome</keyword>
<dbReference type="GO" id="GO:0110154">
    <property type="term" value="P:RNA decapping"/>
    <property type="evidence" value="ECO:0007669"/>
    <property type="project" value="TreeGrafter"/>
</dbReference>
<dbReference type="PANTHER" id="PTHR42850">
    <property type="entry name" value="METALLOPHOSPHOESTERASE"/>
    <property type="match status" value="1"/>
</dbReference>
<dbReference type="InterPro" id="IPR029052">
    <property type="entry name" value="Metallo-depent_PP-like"/>
</dbReference>
<dbReference type="Gene3D" id="3.60.21.10">
    <property type="match status" value="1"/>
</dbReference>
<dbReference type="InterPro" id="IPR050126">
    <property type="entry name" value="Ap4A_hydrolase"/>
</dbReference>
<dbReference type="EMBL" id="CP062222">
    <property type="protein sequence ID" value="QTC91464.1"/>
    <property type="molecule type" value="Genomic_DNA"/>
</dbReference>